<evidence type="ECO:0000313" key="4">
    <source>
        <dbReference type="EMBL" id="KDO87356.1"/>
    </source>
</evidence>
<dbReference type="FunFam" id="1.25.70.10:FF:000001">
    <property type="entry name" value="Mitochondrial transcription termination factor-like"/>
    <property type="match status" value="1"/>
</dbReference>
<gene>
    <name evidence="4" type="ORF">CISIN_1g015151mg</name>
</gene>
<dbReference type="InterPro" id="IPR038538">
    <property type="entry name" value="MTERF_sf"/>
</dbReference>
<dbReference type="PANTHER" id="PTHR13068">
    <property type="entry name" value="CGI-12 PROTEIN-RELATED"/>
    <property type="match status" value="1"/>
</dbReference>
<dbReference type="eggNOG" id="KOG1267">
    <property type="taxonomic scope" value="Eukaryota"/>
</dbReference>
<evidence type="ECO:0000256" key="3">
    <source>
        <dbReference type="ARBA" id="ARBA00022946"/>
    </source>
</evidence>
<dbReference type="EMBL" id="KK784873">
    <property type="protein sequence ID" value="KDO87356.1"/>
    <property type="molecule type" value="Genomic_DNA"/>
</dbReference>
<dbReference type="KEGG" id="cit:102610905"/>
<organism evidence="4 5">
    <name type="scientific">Citrus sinensis</name>
    <name type="common">Sweet orange</name>
    <name type="synonym">Citrus aurantium var. sinensis</name>
    <dbReference type="NCBI Taxonomy" id="2711"/>
    <lineage>
        <taxon>Eukaryota</taxon>
        <taxon>Viridiplantae</taxon>
        <taxon>Streptophyta</taxon>
        <taxon>Embryophyta</taxon>
        <taxon>Tracheophyta</taxon>
        <taxon>Spermatophyta</taxon>
        <taxon>Magnoliopsida</taxon>
        <taxon>eudicotyledons</taxon>
        <taxon>Gunneridae</taxon>
        <taxon>Pentapetalae</taxon>
        <taxon>rosids</taxon>
        <taxon>malvids</taxon>
        <taxon>Sapindales</taxon>
        <taxon>Rutaceae</taxon>
        <taxon>Aurantioideae</taxon>
        <taxon>Citrus</taxon>
    </lineage>
</organism>
<evidence type="ECO:0000256" key="2">
    <source>
        <dbReference type="ARBA" id="ARBA00022472"/>
    </source>
</evidence>
<proteinExistence type="inferred from homology"/>
<evidence type="ECO:0000256" key="1">
    <source>
        <dbReference type="ARBA" id="ARBA00007692"/>
    </source>
</evidence>
<dbReference type="Pfam" id="PF02536">
    <property type="entry name" value="mTERF"/>
    <property type="match status" value="2"/>
</dbReference>
<dbReference type="AlphaFoldDB" id="A0A067HHC0"/>
<name>A0A067HHC0_CITSI</name>
<dbReference type="GO" id="GO:0003676">
    <property type="term" value="F:nucleic acid binding"/>
    <property type="evidence" value="ECO:0007669"/>
    <property type="project" value="InterPro"/>
</dbReference>
<keyword evidence="5" id="KW-1185">Reference proteome</keyword>
<comment type="similarity">
    <text evidence="1">Belongs to the mTERF family.</text>
</comment>
<dbReference type="GO" id="GO:0009658">
    <property type="term" value="P:chloroplast organization"/>
    <property type="evidence" value="ECO:0000318"/>
    <property type="project" value="GO_Central"/>
</dbReference>
<dbReference type="Gene3D" id="1.25.70.10">
    <property type="entry name" value="Transcription termination factor 3, mitochondrial"/>
    <property type="match status" value="2"/>
</dbReference>
<dbReference type="PANTHER" id="PTHR13068:SF133">
    <property type="entry name" value="MITOCHONDRIAL TRANSCRIPTION TERMINATION FACTOR FAMILY PROTEIN"/>
    <property type="match status" value="1"/>
</dbReference>
<dbReference type="SMART" id="SM00733">
    <property type="entry name" value="Mterf"/>
    <property type="match status" value="5"/>
</dbReference>
<dbReference type="OrthoDB" id="637682at2759"/>
<dbReference type="InterPro" id="IPR003690">
    <property type="entry name" value="MTERF"/>
</dbReference>
<dbReference type="GO" id="GO:0006353">
    <property type="term" value="P:DNA-templated transcription termination"/>
    <property type="evidence" value="ECO:0007669"/>
    <property type="project" value="UniProtKB-KW"/>
</dbReference>
<dbReference type="PaxDb" id="2711-XP_006479895.1"/>
<sequence length="412" mass="46034">MFGLSCDCNRLLLVRVPNARYAGNSTTPLRFVLHNVNRPLVAKPFSSIVAVTCENEKQNKEHSFTITYLIKSCGLPPDVAASLSKKVNFETPEKPDLVLSILREHGFSDKHISKLVKKCPDLLVRRADKTLLPKLEFFASVGISGTALADVLSSNPAILGRSLKKQIIPSYKFLKSLLSDDAKIVGALKRAAYLHDVEKYISPNISALRDIGVTKSCISSLVISNPGVLCETSNKFDESVKRVIHMGFSPSSGVFVHALVAVSTTTDQTWKQKVAVYSSWGWSQNEFWLAFKKYPRCMTLSVENINAKMDFYINQMGWQPSAVARVATVLAYSLKRRIIPRCSVIRVLQLKDLIKENFSLSSVVISSDEYFTDAFVTKYQEQVPQLLDIFRGKIELSELGIEFEQNSGEKQL</sequence>
<keyword evidence="3" id="KW-0809">Transit peptide</keyword>
<keyword evidence="2" id="KW-0805">Transcription regulation</keyword>
<keyword evidence="2" id="KW-0804">Transcription</keyword>
<dbReference type="Proteomes" id="UP000027120">
    <property type="component" value="Unassembled WGS sequence"/>
</dbReference>
<evidence type="ECO:0000313" key="5">
    <source>
        <dbReference type="Proteomes" id="UP000027120"/>
    </source>
</evidence>
<dbReference type="GO" id="GO:0009507">
    <property type="term" value="C:chloroplast"/>
    <property type="evidence" value="ECO:0000318"/>
    <property type="project" value="GO_Central"/>
</dbReference>
<accession>A0A067HHC0</accession>
<reference evidence="4 5" key="1">
    <citation type="submission" date="2014-04" db="EMBL/GenBank/DDBJ databases">
        <authorList>
            <consortium name="International Citrus Genome Consortium"/>
            <person name="Gmitter F."/>
            <person name="Chen C."/>
            <person name="Farmerie W."/>
            <person name="Harkins T."/>
            <person name="Desany B."/>
            <person name="Mohiuddin M."/>
            <person name="Kodira C."/>
            <person name="Borodovsky M."/>
            <person name="Lomsadze A."/>
            <person name="Burns P."/>
            <person name="Jenkins J."/>
            <person name="Prochnik S."/>
            <person name="Shu S."/>
            <person name="Chapman J."/>
            <person name="Pitluck S."/>
            <person name="Schmutz J."/>
            <person name="Rokhsar D."/>
        </authorList>
    </citation>
    <scope>NUCLEOTIDE SEQUENCE</scope>
</reference>
<keyword evidence="2" id="KW-0806">Transcription termination</keyword>
<protein>
    <submittedName>
        <fullName evidence="4">Uncharacterized protein</fullName>
    </submittedName>
</protein>